<keyword evidence="1" id="KW-0472">Membrane</keyword>
<reference evidence="3" key="1">
    <citation type="submission" date="2023-07" db="EMBL/GenBank/DDBJ databases">
        <title>Dyadobacter sp. nov 'subterranea' isolated from contaminted grondwater.</title>
        <authorList>
            <person name="Szabo I."/>
            <person name="Al-Omari J."/>
            <person name="Szerdahelyi S.G."/>
            <person name="Rado J."/>
        </authorList>
    </citation>
    <scope>NUCLEOTIDE SEQUENCE [LARGE SCALE GENOMIC DNA]</scope>
    <source>
        <strain evidence="3">UP-52</strain>
    </source>
</reference>
<dbReference type="PANTHER" id="PTHR36974:SF1">
    <property type="entry name" value="DOXX FAMILY MEMBRANE PROTEIN"/>
    <property type="match status" value="1"/>
</dbReference>
<name>A0ABR9WBR1_9BACT</name>
<keyword evidence="3" id="KW-1185">Reference proteome</keyword>
<evidence type="ECO:0000313" key="2">
    <source>
        <dbReference type="EMBL" id="MBE9462913.1"/>
    </source>
</evidence>
<sequence>MFVLLVLIISFGVSCGFFELISGNPNLLFSGNIAMCIMLLFTAIGHFKFPDGMAKMIPSFIPYKKELVFITGILEVLAGFALLFPQTRYFAGLFLLLFFICILPANIYAAAHHLDYQKGTYDGNGLKYLWFRVPMQIFLIAWVWFFAIENSTYTF</sequence>
<evidence type="ECO:0000313" key="3">
    <source>
        <dbReference type="Proteomes" id="UP000634134"/>
    </source>
</evidence>
<dbReference type="Proteomes" id="UP000634134">
    <property type="component" value="Unassembled WGS sequence"/>
</dbReference>
<accession>A0ABR9WBR1</accession>
<evidence type="ECO:0008006" key="4">
    <source>
        <dbReference type="Google" id="ProtNLM"/>
    </source>
</evidence>
<keyword evidence="1" id="KW-0812">Transmembrane</keyword>
<comment type="caution">
    <text evidence="2">The sequence shown here is derived from an EMBL/GenBank/DDBJ whole genome shotgun (WGS) entry which is preliminary data.</text>
</comment>
<dbReference type="RefSeq" id="WP_194121080.1">
    <property type="nucleotide sequence ID" value="NZ_JACYGY010000001.1"/>
</dbReference>
<feature type="transmembrane region" description="Helical" evidence="1">
    <location>
        <begin position="90"/>
        <end position="109"/>
    </location>
</feature>
<protein>
    <recommendedName>
        <fullName evidence="4">DoxX family membrane protein</fullName>
    </recommendedName>
</protein>
<evidence type="ECO:0000256" key="1">
    <source>
        <dbReference type="SAM" id="Phobius"/>
    </source>
</evidence>
<dbReference type="PANTHER" id="PTHR36974">
    <property type="entry name" value="MEMBRANE PROTEIN-RELATED"/>
    <property type="match status" value="1"/>
</dbReference>
<proteinExistence type="predicted"/>
<gene>
    <name evidence="2" type="ORF">IEE83_13590</name>
</gene>
<feature type="transmembrane region" description="Helical" evidence="1">
    <location>
        <begin position="129"/>
        <end position="148"/>
    </location>
</feature>
<dbReference type="EMBL" id="JACYGY010000001">
    <property type="protein sequence ID" value="MBE9462913.1"/>
    <property type="molecule type" value="Genomic_DNA"/>
</dbReference>
<organism evidence="2 3">
    <name type="scientific">Dyadobacter subterraneus</name>
    <dbReference type="NCBI Taxonomy" id="2773304"/>
    <lineage>
        <taxon>Bacteria</taxon>
        <taxon>Pseudomonadati</taxon>
        <taxon>Bacteroidota</taxon>
        <taxon>Cytophagia</taxon>
        <taxon>Cytophagales</taxon>
        <taxon>Spirosomataceae</taxon>
        <taxon>Dyadobacter</taxon>
    </lineage>
</organism>
<feature type="transmembrane region" description="Helical" evidence="1">
    <location>
        <begin position="27"/>
        <end position="47"/>
    </location>
</feature>
<feature type="transmembrane region" description="Helical" evidence="1">
    <location>
        <begin position="67"/>
        <end position="84"/>
    </location>
</feature>
<keyword evidence="1" id="KW-1133">Transmembrane helix</keyword>